<reference evidence="1 2" key="1">
    <citation type="submission" date="2019-03" db="EMBL/GenBank/DDBJ databases">
        <title>Genomic Encyclopedia of Type Strains, Phase IV (KMG-IV): sequencing the most valuable type-strain genomes for metagenomic binning, comparative biology and taxonomic classification.</title>
        <authorList>
            <person name="Goeker M."/>
        </authorList>
    </citation>
    <scope>NUCLEOTIDE SEQUENCE [LARGE SCALE GENOMIC DNA]</scope>
    <source>
        <strain evidence="1 2">DSM 100451</strain>
    </source>
</reference>
<dbReference type="EMBL" id="SLUM01000008">
    <property type="protein sequence ID" value="TCL58177.1"/>
    <property type="molecule type" value="Genomic_DNA"/>
</dbReference>
<evidence type="ECO:0000313" key="2">
    <source>
        <dbReference type="Proteomes" id="UP000295184"/>
    </source>
</evidence>
<proteinExistence type="predicted"/>
<dbReference type="STRING" id="1650663.GCA_001486665_01507"/>
<dbReference type="InterPro" id="IPR027417">
    <property type="entry name" value="P-loop_NTPase"/>
</dbReference>
<comment type="caution">
    <text evidence="1">The sequence shown here is derived from an EMBL/GenBank/DDBJ whole genome shotgun (WGS) entry which is preliminary data.</text>
</comment>
<dbReference type="Gene3D" id="3.40.50.300">
    <property type="entry name" value="P-loop containing nucleotide triphosphate hydrolases"/>
    <property type="match status" value="1"/>
</dbReference>
<dbReference type="Proteomes" id="UP000295184">
    <property type="component" value="Unassembled WGS sequence"/>
</dbReference>
<dbReference type="OrthoDB" id="5464925at2"/>
<sequence length="355" mass="39979">MRKATIFPYTADAITLFENRDDSLIYIDSVLCFKEDLHSVSPKVDGITFDMPTFEKRGIDSIIVCDNLLNNPLGAFQKVIYDGVKHGLSVEIAPYLYTQLHQSGLLDGFPPQSKISTISLDEFCLGEQLPKVYPINVPVIAVMGLAPNSSKFDVQVELRKTFSDAGYKATVISSNSLGKFLGMHIYPDFMFSDHSLAKKTYGFNHYVHKLVKDEQPDVIIIGIPDGIIPYNQKIHNSFGEFASIVCNAVHPDFSILTSGLLDVINEDYFSQLKMLCRYRFDTEIFAFCISNNKIQENDTGDGYDTYFLSNEFVEALPGFGQENIYNVFYNSDHIGRKKAFQKLVEVLESNVNPIC</sequence>
<protein>
    <submittedName>
        <fullName evidence="1">Peptide maturation system protein (TIGR04066 family)</fullName>
    </submittedName>
</protein>
<gene>
    <name evidence="1" type="ORF">EDD77_10845</name>
</gene>
<evidence type="ECO:0000313" key="1">
    <source>
        <dbReference type="EMBL" id="TCL58177.1"/>
    </source>
</evidence>
<dbReference type="RefSeq" id="WP_058963948.1">
    <property type="nucleotide sequence ID" value="NZ_CABKVM010000016.1"/>
</dbReference>
<accession>A0A4V2QBY0</accession>
<dbReference type="AlphaFoldDB" id="A0A4V2QBY0"/>
<name>A0A4V2QBY0_9FIRM</name>
<organism evidence="1 2">
    <name type="scientific">Allofournierella massiliensis</name>
    <dbReference type="NCBI Taxonomy" id="1650663"/>
    <lineage>
        <taxon>Bacteria</taxon>
        <taxon>Bacillati</taxon>
        <taxon>Bacillota</taxon>
        <taxon>Clostridia</taxon>
        <taxon>Eubacteriales</taxon>
        <taxon>Oscillospiraceae</taxon>
        <taxon>Allofournierella</taxon>
    </lineage>
</organism>